<feature type="transmembrane region" description="Helical" evidence="1">
    <location>
        <begin position="208"/>
        <end position="229"/>
    </location>
</feature>
<keyword evidence="3" id="KW-1185">Reference proteome</keyword>
<dbReference type="EMBL" id="JBHSML010000014">
    <property type="protein sequence ID" value="MFC5518685.1"/>
    <property type="molecule type" value="Genomic_DNA"/>
</dbReference>
<keyword evidence="1" id="KW-1133">Transmembrane helix</keyword>
<name>A0ABW0Q1R2_9HYPH</name>
<accession>A0ABW0Q1R2</accession>
<evidence type="ECO:0000313" key="2">
    <source>
        <dbReference type="EMBL" id="MFC5518685.1"/>
    </source>
</evidence>
<protein>
    <submittedName>
        <fullName evidence="2">DUF4239 domain-containing protein</fullName>
    </submittedName>
</protein>
<sequence length="282" mass="30395">MKERFRRGCATARLTRKTTAGEAHVQAAFGLSYETTVALLTFLCLSAASLGTLLVYDRLPAHHRDDKTLDTVRLVANIFVMLSSLVLGLMVSSASSNFAEVDKAVHAYATEIILLDRALRGLGPDGDPARAELLSYVTVIVGSRGVERPALPAENKSAEATLRDIGVKLAALRPSDPEMISGREQAKAQVNTLLRSRWGLVDRTEGSVPFPLVVSLVLWLSMTMASFGYRAPKNAVVMTSFVVASMLLAGAILLILDMAKPFDGPIQASSEPFIRALAELKL</sequence>
<dbReference type="Pfam" id="PF14023">
    <property type="entry name" value="Bestrophin-like"/>
    <property type="match status" value="1"/>
</dbReference>
<evidence type="ECO:0000313" key="3">
    <source>
        <dbReference type="Proteomes" id="UP001596150"/>
    </source>
</evidence>
<feature type="transmembrane region" description="Helical" evidence="1">
    <location>
        <begin position="236"/>
        <end position="256"/>
    </location>
</feature>
<gene>
    <name evidence="2" type="ORF">ACFPP9_23120</name>
</gene>
<feature type="transmembrane region" description="Helical" evidence="1">
    <location>
        <begin position="37"/>
        <end position="59"/>
    </location>
</feature>
<dbReference type="RefSeq" id="WP_266344551.1">
    <property type="nucleotide sequence ID" value="NZ_JAPKNH010000005.1"/>
</dbReference>
<feature type="transmembrane region" description="Helical" evidence="1">
    <location>
        <begin position="71"/>
        <end position="91"/>
    </location>
</feature>
<keyword evidence="1" id="KW-0812">Transmembrane</keyword>
<proteinExistence type="predicted"/>
<dbReference type="Proteomes" id="UP001596150">
    <property type="component" value="Unassembled WGS sequence"/>
</dbReference>
<comment type="caution">
    <text evidence="2">The sequence shown here is derived from an EMBL/GenBank/DDBJ whole genome shotgun (WGS) entry which is preliminary data.</text>
</comment>
<organism evidence="2 3">
    <name type="scientific">Kaistia terrae</name>
    <dbReference type="NCBI Taxonomy" id="537017"/>
    <lineage>
        <taxon>Bacteria</taxon>
        <taxon>Pseudomonadati</taxon>
        <taxon>Pseudomonadota</taxon>
        <taxon>Alphaproteobacteria</taxon>
        <taxon>Hyphomicrobiales</taxon>
        <taxon>Kaistiaceae</taxon>
        <taxon>Kaistia</taxon>
    </lineage>
</organism>
<dbReference type="InterPro" id="IPR025333">
    <property type="entry name" value="DUF4239"/>
</dbReference>
<evidence type="ECO:0000256" key="1">
    <source>
        <dbReference type="SAM" id="Phobius"/>
    </source>
</evidence>
<keyword evidence="1" id="KW-0472">Membrane</keyword>
<reference evidence="3" key="1">
    <citation type="journal article" date="2019" name="Int. J. Syst. Evol. Microbiol.">
        <title>The Global Catalogue of Microorganisms (GCM) 10K type strain sequencing project: providing services to taxonomists for standard genome sequencing and annotation.</title>
        <authorList>
            <consortium name="The Broad Institute Genomics Platform"/>
            <consortium name="The Broad Institute Genome Sequencing Center for Infectious Disease"/>
            <person name="Wu L."/>
            <person name="Ma J."/>
        </authorList>
    </citation>
    <scope>NUCLEOTIDE SEQUENCE [LARGE SCALE GENOMIC DNA]</scope>
    <source>
        <strain evidence="3">KACC 12633</strain>
    </source>
</reference>